<evidence type="ECO:0008006" key="4">
    <source>
        <dbReference type="Google" id="ProtNLM"/>
    </source>
</evidence>
<feature type="transmembrane region" description="Helical" evidence="1">
    <location>
        <begin position="101"/>
        <end position="127"/>
    </location>
</feature>
<evidence type="ECO:0000256" key="1">
    <source>
        <dbReference type="SAM" id="Phobius"/>
    </source>
</evidence>
<accession>A0ABX1VFL8</accession>
<keyword evidence="1" id="KW-0472">Membrane</keyword>
<gene>
    <name evidence="2" type="ORF">LzC2_21420</name>
</gene>
<evidence type="ECO:0000313" key="3">
    <source>
        <dbReference type="Proteomes" id="UP000609651"/>
    </source>
</evidence>
<comment type="caution">
    <text evidence="2">The sequence shown here is derived from an EMBL/GenBank/DDBJ whole genome shotgun (WGS) entry which is preliminary data.</text>
</comment>
<name>A0ABX1VFL8_9PLAN</name>
<keyword evidence="1" id="KW-0812">Transmembrane</keyword>
<protein>
    <recommendedName>
        <fullName evidence="4">Zinc ribbon domain-containing protein</fullName>
    </recommendedName>
</protein>
<keyword evidence="3" id="KW-1185">Reference proteome</keyword>
<proteinExistence type="predicted"/>
<organism evidence="2 3">
    <name type="scientific">Alienimonas chondri</name>
    <dbReference type="NCBI Taxonomy" id="2681879"/>
    <lineage>
        <taxon>Bacteria</taxon>
        <taxon>Pseudomonadati</taxon>
        <taxon>Planctomycetota</taxon>
        <taxon>Planctomycetia</taxon>
        <taxon>Planctomycetales</taxon>
        <taxon>Planctomycetaceae</taxon>
        <taxon>Alienimonas</taxon>
    </lineage>
</organism>
<reference evidence="2 3" key="1">
    <citation type="journal article" date="2020" name="Syst. Appl. Microbiol.">
        <title>Alienimonas chondri sp. nov., a novel planctomycete isolated from the biofilm of the red alga Chondrus crispus.</title>
        <authorList>
            <person name="Vitorino I."/>
            <person name="Albuquerque L."/>
            <person name="Wiegand S."/>
            <person name="Kallscheuer N."/>
            <person name="da Costa M.S."/>
            <person name="Lobo-da-Cunha A."/>
            <person name="Jogler C."/>
            <person name="Lage O.M."/>
        </authorList>
    </citation>
    <scope>NUCLEOTIDE SEQUENCE [LARGE SCALE GENOMIC DNA]</scope>
    <source>
        <strain evidence="2 3">LzC2</strain>
    </source>
</reference>
<dbReference type="Proteomes" id="UP000609651">
    <property type="component" value="Unassembled WGS sequence"/>
</dbReference>
<keyword evidence="1" id="KW-1133">Transmembrane helix</keyword>
<dbReference type="RefSeq" id="WP_171186702.1">
    <property type="nucleotide sequence ID" value="NZ_WTPX01000060.1"/>
</dbReference>
<feature type="transmembrane region" description="Helical" evidence="1">
    <location>
        <begin position="133"/>
        <end position="152"/>
    </location>
</feature>
<dbReference type="EMBL" id="WTPX01000060">
    <property type="protein sequence ID" value="NNJ26063.1"/>
    <property type="molecule type" value="Genomic_DNA"/>
</dbReference>
<sequence>MPEVAVESLLCQHCGAPLKVGRGAAFVTCAHCGASLRVVRSDSAAWTELAGELTERADRIEAKVDRLDRRTELADLDREWDRTRESLMVQGKHGHTSEPSVVGGVISGAVGLFGAAFALIVSAGAGFPAIIKIGFPIVFAGIGLFAAFSILSKADRWRREERRYRRRRAELLRPTQAAEDDA</sequence>
<evidence type="ECO:0000313" key="2">
    <source>
        <dbReference type="EMBL" id="NNJ26063.1"/>
    </source>
</evidence>